<dbReference type="PROSITE" id="PS00498">
    <property type="entry name" value="TYROSINASE_2"/>
    <property type="match status" value="1"/>
</dbReference>
<dbReference type="EMBL" id="KZ293492">
    <property type="protein sequence ID" value="PBK60099.1"/>
    <property type="molecule type" value="Genomic_DNA"/>
</dbReference>
<evidence type="ECO:0000259" key="1">
    <source>
        <dbReference type="PROSITE" id="PS00498"/>
    </source>
</evidence>
<dbReference type="InterPro" id="IPR002227">
    <property type="entry name" value="Tyrosinase_Cu-bd"/>
</dbReference>
<dbReference type="AlphaFoldDB" id="A0A2H3AMN4"/>
<keyword evidence="3" id="KW-1185">Reference proteome</keyword>
<evidence type="ECO:0000313" key="3">
    <source>
        <dbReference type="Proteomes" id="UP000218334"/>
    </source>
</evidence>
<sequence length="104" mass="11915">MATIWVAGRMGLGRDISDVMTSPDDPIFWKHHGYSDYNVDLGNNETRIHDLEGAGNKTALCRLCSPHDLTEIFEKPKNNTVLYMFNILRREVLHTQDNLMLEVP</sequence>
<dbReference type="InterPro" id="IPR008922">
    <property type="entry name" value="Di-copper_centre_dom_sf"/>
</dbReference>
<reference evidence="3" key="1">
    <citation type="journal article" date="2017" name="Nat. Ecol. Evol.">
        <title>Genome expansion and lineage-specific genetic innovations in the forest pathogenic fungi Armillaria.</title>
        <authorList>
            <person name="Sipos G."/>
            <person name="Prasanna A.N."/>
            <person name="Walter M.C."/>
            <person name="O'Connor E."/>
            <person name="Balint B."/>
            <person name="Krizsan K."/>
            <person name="Kiss B."/>
            <person name="Hess J."/>
            <person name="Varga T."/>
            <person name="Slot J."/>
            <person name="Riley R."/>
            <person name="Boka B."/>
            <person name="Rigling D."/>
            <person name="Barry K."/>
            <person name="Lee J."/>
            <person name="Mihaltcheva S."/>
            <person name="LaButti K."/>
            <person name="Lipzen A."/>
            <person name="Waldron R."/>
            <person name="Moloney N.M."/>
            <person name="Sperisen C."/>
            <person name="Kredics L."/>
            <person name="Vagvoelgyi C."/>
            <person name="Patrignani A."/>
            <person name="Fitzpatrick D."/>
            <person name="Nagy I."/>
            <person name="Doyle S."/>
            <person name="Anderson J.B."/>
            <person name="Grigoriev I.V."/>
            <person name="Gueldener U."/>
            <person name="Muensterkoetter M."/>
            <person name="Nagy L.G."/>
        </authorList>
    </citation>
    <scope>NUCLEOTIDE SEQUENCE [LARGE SCALE GENOMIC DNA]</scope>
    <source>
        <strain evidence="3">28-4</strain>
    </source>
</reference>
<feature type="domain" description="Tyrosinase copper-binding" evidence="1">
    <location>
        <begin position="25"/>
        <end position="36"/>
    </location>
</feature>
<accession>A0A2H3AMN4</accession>
<evidence type="ECO:0000313" key="2">
    <source>
        <dbReference type="EMBL" id="PBK60099.1"/>
    </source>
</evidence>
<dbReference type="Pfam" id="PF00264">
    <property type="entry name" value="Tyrosinase"/>
    <property type="match status" value="1"/>
</dbReference>
<dbReference type="SUPFAM" id="SSF48056">
    <property type="entry name" value="Di-copper centre-containing domain"/>
    <property type="match status" value="1"/>
</dbReference>
<organism evidence="2 3">
    <name type="scientific">Armillaria solidipes</name>
    <dbReference type="NCBI Taxonomy" id="1076256"/>
    <lineage>
        <taxon>Eukaryota</taxon>
        <taxon>Fungi</taxon>
        <taxon>Dikarya</taxon>
        <taxon>Basidiomycota</taxon>
        <taxon>Agaricomycotina</taxon>
        <taxon>Agaricomycetes</taxon>
        <taxon>Agaricomycetidae</taxon>
        <taxon>Agaricales</taxon>
        <taxon>Marasmiineae</taxon>
        <taxon>Physalacriaceae</taxon>
        <taxon>Armillaria</taxon>
    </lineage>
</organism>
<name>A0A2H3AMN4_9AGAR</name>
<gene>
    <name evidence="2" type="ORF">ARMSODRAFT_1026885</name>
</gene>
<dbReference type="Gene3D" id="1.10.1280.10">
    <property type="entry name" value="Di-copper center containing domain from catechol oxidase"/>
    <property type="match status" value="1"/>
</dbReference>
<dbReference type="GO" id="GO:0016491">
    <property type="term" value="F:oxidoreductase activity"/>
    <property type="evidence" value="ECO:0007669"/>
    <property type="project" value="InterPro"/>
</dbReference>
<proteinExistence type="predicted"/>
<dbReference type="Proteomes" id="UP000218334">
    <property type="component" value="Unassembled WGS sequence"/>
</dbReference>
<protein>
    <recommendedName>
        <fullName evidence="1">Tyrosinase copper-binding domain-containing protein</fullName>
    </recommendedName>
</protein>